<dbReference type="InterPro" id="IPR050121">
    <property type="entry name" value="Cytochrome_P450_monoxygenase"/>
</dbReference>
<feature type="binding site" description="axial binding residue" evidence="4">
    <location>
        <position position="433"/>
    </location>
    <ligand>
        <name>heme</name>
        <dbReference type="ChEBI" id="CHEBI:30413"/>
    </ligand>
    <ligandPart>
        <name>Fe</name>
        <dbReference type="ChEBI" id="CHEBI:18248"/>
    </ligandPart>
</feature>
<keyword evidence="5" id="KW-0503">Monooxygenase</keyword>
<keyword evidence="2 4" id="KW-0479">Metal-binding</keyword>
<evidence type="ECO:0000256" key="4">
    <source>
        <dbReference type="PIRSR" id="PIRSR602401-1"/>
    </source>
</evidence>
<keyword evidence="8" id="KW-1185">Reference proteome</keyword>
<dbReference type="SUPFAM" id="SSF48264">
    <property type="entry name" value="Cytochrome P450"/>
    <property type="match status" value="1"/>
</dbReference>
<dbReference type="GO" id="GO:0016705">
    <property type="term" value="F:oxidoreductase activity, acting on paired donors, with incorporation or reduction of molecular oxygen"/>
    <property type="evidence" value="ECO:0007669"/>
    <property type="project" value="InterPro"/>
</dbReference>
<dbReference type="GeneID" id="96008124"/>
<reference evidence="7 8" key="1">
    <citation type="journal article" date="2020" name="Microbiol. Resour. Announc.">
        <title>Draft Genome Sequence of a Cladosporium Species Isolated from the Mesophotic Ascidian Didemnum maculosum.</title>
        <authorList>
            <person name="Gioti A."/>
            <person name="Siaperas R."/>
            <person name="Nikolaivits E."/>
            <person name="Le Goff G."/>
            <person name="Ouazzani J."/>
            <person name="Kotoulas G."/>
            <person name="Topakas E."/>
        </authorList>
    </citation>
    <scope>NUCLEOTIDE SEQUENCE [LARGE SCALE GENOMIC DNA]</scope>
    <source>
        <strain evidence="7 8">TM138-S3</strain>
    </source>
</reference>
<dbReference type="PANTHER" id="PTHR24305:SF156">
    <property type="entry name" value="P450, PUTATIVE (EUROFUNG)-RELATED"/>
    <property type="match status" value="1"/>
</dbReference>
<evidence type="ECO:0000313" key="7">
    <source>
        <dbReference type="EMBL" id="KAL1584817.1"/>
    </source>
</evidence>
<dbReference type="PRINTS" id="PR00385">
    <property type="entry name" value="P450"/>
</dbReference>
<dbReference type="Gene3D" id="1.10.630.10">
    <property type="entry name" value="Cytochrome P450"/>
    <property type="match status" value="1"/>
</dbReference>
<dbReference type="Pfam" id="PF00067">
    <property type="entry name" value="p450"/>
    <property type="match status" value="1"/>
</dbReference>
<protein>
    <recommendedName>
        <fullName evidence="9">Cytochrome P450</fullName>
    </recommendedName>
</protein>
<gene>
    <name evidence="7" type="ORF">WHR41_06681</name>
</gene>
<evidence type="ECO:0000256" key="3">
    <source>
        <dbReference type="ARBA" id="ARBA00023004"/>
    </source>
</evidence>
<keyword evidence="6" id="KW-0472">Membrane</keyword>
<dbReference type="PRINTS" id="PR00463">
    <property type="entry name" value="EP450I"/>
</dbReference>
<dbReference type="EMBL" id="JAAQHG020000023">
    <property type="protein sequence ID" value="KAL1584817.1"/>
    <property type="molecule type" value="Genomic_DNA"/>
</dbReference>
<evidence type="ECO:0000256" key="5">
    <source>
        <dbReference type="RuleBase" id="RU000461"/>
    </source>
</evidence>
<dbReference type="RefSeq" id="XP_069227923.1">
    <property type="nucleotide sequence ID" value="XM_069375286.1"/>
</dbReference>
<keyword evidence="5" id="KW-0560">Oxidoreductase</keyword>
<dbReference type="CDD" id="cd11062">
    <property type="entry name" value="CYP58-like"/>
    <property type="match status" value="1"/>
</dbReference>
<dbReference type="GO" id="GO:0005506">
    <property type="term" value="F:iron ion binding"/>
    <property type="evidence" value="ECO:0007669"/>
    <property type="project" value="InterPro"/>
</dbReference>
<keyword evidence="4 5" id="KW-0349">Heme</keyword>
<evidence type="ECO:0008006" key="9">
    <source>
        <dbReference type="Google" id="ProtNLM"/>
    </source>
</evidence>
<sequence>MEFFSFLDLSPPTSATFLFAIFAILISIPIYQAFSSPLSRVPGPLLCRFSPLWLWYHSYLGDEVTQIERLHKTYGPIARIGPNECSISDGIALNAIYSEHGGFRKADCYENFDFEGHATIFSARDGEYRARRSKAVAPLFSTANIRAGQAAIEACVGRFVERVRSEARTGEPVDVLNLSRSLALDAVSSFLFRTPYGGIEEQGGRLSASVFVDMLVETGRFFSLPHYLFVAVNWLNAKLFPSVDAAAEAGGAKLDEFARRIVKDTPPDEDTFQGRLKKAGVSDDENAVQVMDLMFAGTDSTGTNLSKLIWRLAKSPQIYQRLREEVASADATDPSLSYNPQSLKYLDAVVREGLRMGMSTPTRLPRVVPKGGWSFNGFYLPEDTVVGCQLHTLHFNPEVFPDPFKFQPERWLDGPSPQMQRDWIPFSLGQRGCLARNLAQLELQLALRAIARTNLLEGASPIGRDVEICEWFNSKLVGDRLELVWHAETVRVSANASLT</sequence>
<evidence type="ECO:0000256" key="2">
    <source>
        <dbReference type="ARBA" id="ARBA00022723"/>
    </source>
</evidence>
<dbReference type="InterPro" id="IPR002401">
    <property type="entry name" value="Cyt_P450_E_grp-I"/>
</dbReference>
<name>A0AB34KIC2_9PEZI</name>
<dbReference type="AlphaFoldDB" id="A0AB34KIC2"/>
<dbReference type="GO" id="GO:0004497">
    <property type="term" value="F:monooxygenase activity"/>
    <property type="evidence" value="ECO:0007669"/>
    <property type="project" value="UniProtKB-KW"/>
</dbReference>
<feature type="transmembrane region" description="Helical" evidence="6">
    <location>
        <begin position="15"/>
        <end position="34"/>
    </location>
</feature>
<comment type="caution">
    <text evidence="7">The sequence shown here is derived from an EMBL/GenBank/DDBJ whole genome shotgun (WGS) entry which is preliminary data.</text>
</comment>
<dbReference type="GO" id="GO:0020037">
    <property type="term" value="F:heme binding"/>
    <property type="evidence" value="ECO:0007669"/>
    <property type="project" value="InterPro"/>
</dbReference>
<keyword evidence="3 4" id="KW-0408">Iron</keyword>
<dbReference type="Proteomes" id="UP000803884">
    <property type="component" value="Unassembled WGS sequence"/>
</dbReference>
<comment type="cofactor">
    <cofactor evidence="1 4">
        <name>heme</name>
        <dbReference type="ChEBI" id="CHEBI:30413"/>
    </cofactor>
</comment>
<evidence type="ECO:0000256" key="6">
    <source>
        <dbReference type="SAM" id="Phobius"/>
    </source>
</evidence>
<dbReference type="InterPro" id="IPR001128">
    <property type="entry name" value="Cyt_P450"/>
</dbReference>
<comment type="similarity">
    <text evidence="5">Belongs to the cytochrome P450 family.</text>
</comment>
<evidence type="ECO:0000313" key="8">
    <source>
        <dbReference type="Proteomes" id="UP000803884"/>
    </source>
</evidence>
<organism evidence="7 8">
    <name type="scientific">Cladosporium halotolerans</name>
    <dbReference type="NCBI Taxonomy" id="1052096"/>
    <lineage>
        <taxon>Eukaryota</taxon>
        <taxon>Fungi</taxon>
        <taxon>Dikarya</taxon>
        <taxon>Ascomycota</taxon>
        <taxon>Pezizomycotina</taxon>
        <taxon>Dothideomycetes</taxon>
        <taxon>Dothideomycetidae</taxon>
        <taxon>Cladosporiales</taxon>
        <taxon>Cladosporiaceae</taxon>
        <taxon>Cladosporium</taxon>
    </lineage>
</organism>
<dbReference type="PANTHER" id="PTHR24305">
    <property type="entry name" value="CYTOCHROME P450"/>
    <property type="match status" value="1"/>
</dbReference>
<accession>A0AB34KIC2</accession>
<keyword evidence="6" id="KW-1133">Transmembrane helix</keyword>
<dbReference type="InterPro" id="IPR036396">
    <property type="entry name" value="Cyt_P450_sf"/>
</dbReference>
<dbReference type="InterPro" id="IPR017972">
    <property type="entry name" value="Cyt_P450_CS"/>
</dbReference>
<evidence type="ECO:0000256" key="1">
    <source>
        <dbReference type="ARBA" id="ARBA00001971"/>
    </source>
</evidence>
<dbReference type="PROSITE" id="PS00086">
    <property type="entry name" value="CYTOCHROME_P450"/>
    <property type="match status" value="1"/>
</dbReference>
<keyword evidence="6" id="KW-0812">Transmembrane</keyword>
<proteinExistence type="inferred from homology"/>